<feature type="non-terminal residue" evidence="2">
    <location>
        <position position="58"/>
    </location>
</feature>
<dbReference type="Pfam" id="PF00995">
    <property type="entry name" value="Sec1"/>
    <property type="match status" value="1"/>
</dbReference>
<protein>
    <recommendedName>
        <fullName evidence="5">Syntaxin binding protein 1</fullName>
    </recommendedName>
</protein>
<evidence type="ECO:0000313" key="2">
    <source>
        <dbReference type="EMBL" id="CAF4899372.1"/>
    </source>
</evidence>
<sequence>NRKGAVRSGPRLIIFILGGVTYSELRCAYEVTQSNTKKWEVFVGSDHIVTPRQFLRDL</sequence>
<organism evidence="2 4">
    <name type="scientific">Rotaria magnacalcarata</name>
    <dbReference type="NCBI Taxonomy" id="392030"/>
    <lineage>
        <taxon>Eukaryota</taxon>
        <taxon>Metazoa</taxon>
        <taxon>Spiralia</taxon>
        <taxon>Gnathifera</taxon>
        <taxon>Rotifera</taxon>
        <taxon>Eurotatoria</taxon>
        <taxon>Bdelloidea</taxon>
        <taxon>Philodinida</taxon>
        <taxon>Philodinidae</taxon>
        <taxon>Rotaria</taxon>
    </lineage>
</organism>
<accession>A0A8S3CK69</accession>
<gene>
    <name evidence="2" type="ORF">SMN809_LOCUS51675</name>
    <name evidence="3" type="ORF">SMN809_LOCUS55070</name>
</gene>
<dbReference type="Gene3D" id="3.40.50.1910">
    <property type="match status" value="1"/>
</dbReference>
<dbReference type="EMBL" id="CAJOBI010193551">
    <property type="protein sequence ID" value="CAF4969187.1"/>
    <property type="molecule type" value="Genomic_DNA"/>
</dbReference>
<dbReference type="InterPro" id="IPR036045">
    <property type="entry name" value="Sec1-like_sf"/>
</dbReference>
<feature type="non-terminal residue" evidence="2">
    <location>
        <position position="1"/>
    </location>
</feature>
<dbReference type="InterPro" id="IPR027482">
    <property type="entry name" value="Sec1-like_dom2"/>
</dbReference>
<reference evidence="2" key="1">
    <citation type="submission" date="2021-02" db="EMBL/GenBank/DDBJ databases">
        <authorList>
            <person name="Nowell W R."/>
        </authorList>
    </citation>
    <scope>NUCLEOTIDE SEQUENCE</scope>
</reference>
<evidence type="ECO:0008006" key="5">
    <source>
        <dbReference type="Google" id="ProtNLM"/>
    </source>
</evidence>
<dbReference type="Proteomes" id="UP000676336">
    <property type="component" value="Unassembled WGS sequence"/>
</dbReference>
<dbReference type="SUPFAM" id="SSF56815">
    <property type="entry name" value="Sec1/munc18-like (SM) proteins"/>
    <property type="match status" value="1"/>
</dbReference>
<comment type="similarity">
    <text evidence="1">Belongs to the STXBP/unc-18/SEC1 family.</text>
</comment>
<dbReference type="EMBL" id="CAJOBI010173704">
    <property type="protein sequence ID" value="CAF4899372.1"/>
    <property type="molecule type" value="Genomic_DNA"/>
</dbReference>
<evidence type="ECO:0000256" key="1">
    <source>
        <dbReference type="ARBA" id="ARBA00009884"/>
    </source>
</evidence>
<evidence type="ECO:0000313" key="4">
    <source>
        <dbReference type="Proteomes" id="UP000676336"/>
    </source>
</evidence>
<dbReference type="InterPro" id="IPR001619">
    <property type="entry name" value="Sec1-like"/>
</dbReference>
<proteinExistence type="inferred from homology"/>
<dbReference type="PANTHER" id="PTHR11679">
    <property type="entry name" value="VESICLE PROTEIN SORTING-ASSOCIATED"/>
    <property type="match status" value="1"/>
</dbReference>
<dbReference type="GO" id="GO:0016192">
    <property type="term" value="P:vesicle-mediated transport"/>
    <property type="evidence" value="ECO:0007669"/>
    <property type="project" value="InterPro"/>
</dbReference>
<evidence type="ECO:0000313" key="3">
    <source>
        <dbReference type="EMBL" id="CAF4969187.1"/>
    </source>
</evidence>
<name>A0A8S3CK69_9BILA</name>
<dbReference type="AlphaFoldDB" id="A0A8S3CK69"/>
<comment type="caution">
    <text evidence="2">The sequence shown here is derived from an EMBL/GenBank/DDBJ whole genome shotgun (WGS) entry which is preliminary data.</text>
</comment>